<dbReference type="PANTHER" id="PTHR34039:SF1">
    <property type="entry name" value="UPF0102 PROTEIN YRAN"/>
    <property type="match status" value="1"/>
</dbReference>
<dbReference type="AlphaFoldDB" id="A0A7C5LWM2"/>
<evidence type="ECO:0000256" key="2">
    <source>
        <dbReference type="HAMAP-Rule" id="MF_00048"/>
    </source>
</evidence>
<proteinExistence type="inferred from homology"/>
<dbReference type="NCBIfam" id="NF009151">
    <property type="entry name" value="PRK12497.1-5"/>
    <property type="match status" value="1"/>
</dbReference>
<dbReference type="Gene3D" id="3.40.1350.10">
    <property type="match status" value="1"/>
</dbReference>
<dbReference type="InterPro" id="IPR003509">
    <property type="entry name" value="UPF0102_YraN-like"/>
</dbReference>
<dbReference type="SUPFAM" id="SSF52980">
    <property type="entry name" value="Restriction endonuclease-like"/>
    <property type="match status" value="1"/>
</dbReference>
<dbReference type="InterPro" id="IPR011335">
    <property type="entry name" value="Restrct_endonuc-II-like"/>
</dbReference>
<dbReference type="Proteomes" id="UP000885830">
    <property type="component" value="Unassembled WGS sequence"/>
</dbReference>
<gene>
    <name evidence="3" type="ORF">ENJ42_03895</name>
</gene>
<dbReference type="Pfam" id="PF02021">
    <property type="entry name" value="UPF0102"/>
    <property type="match status" value="1"/>
</dbReference>
<dbReference type="InterPro" id="IPR011856">
    <property type="entry name" value="tRNA_endonuc-like_dom_sf"/>
</dbReference>
<comment type="caution">
    <text evidence="3">The sequence shown here is derived from an EMBL/GenBank/DDBJ whole genome shotgun (WGS) entry which is preliminary data.</text>
</comment>
<comment type="similarity">
    <text evidence="1 2">Belongs to the UPF0102 family.</text>
</comment>
<dbReference type="PANTHER" id="PTHR34039">
    <property type="entry name" value="UPF0102 PROTEIN YRAN"/>
    <property type="match status" value="1"/>
</dbReference>
<evidence type="ECO:0000256" key="1">
    <source>
        <dbReference type="ARBA" id="ARBA00006738"/>
    </source>
</evidence>
<accession>A0A7C5LWM2</accession>
<evidence type="ECO:0000313" key="3">
    <source>
        <dbReference type="EMBL" id="HHL42736.1"/>
    </source>
</evidence>
<name>A0A7C5LWM2_9PROT</name>
<sequence length="126" mass="14525">MTPRPNRKRAEKQGRRAEFLAALLLQAKGYKILARRYKTGAGEIDIVARTKSTVVFVEVKARTDLQTAEKSLFPQMQKRIENASDIFMARTLSVQKLTMRYDAIFVLPGFLGIPKFVHRKDAWRAW</sequence>
<dbReference type="EMBL" id="DRMJ01000193">
    <property type="protein sequence ID" value="HHL42736.1"/>
    <property type="molecule type" value="Genomic_DNA"/>
</dbReference>
<protein>
    <recommendedName>
        <fullName evidence="2">UPF0102 protein ENJ42_03895</fullName>
    </recommendedName>
</protein>
<dbReference type="GO" id="GO:0003676">
    <property type="term" value="F:nucleic acid binding"/>
    <property type="evidence" value="ECO:0007669"/>
    <property type="project" value="InterPro"/>
</dbReference>
<organism evidence="3">
    <name type="scientific">Hellea balneolensis</name>
    <dbReference type="NCBI Taxonomy" id="287478"/>
    <lineage>
        <taxon>Bacteria</taxon>
        <taxon>Pseudomonadati</taxon>
        <taxon>Pseudomonadota</taxon>
        <taxon>Alphaproteobacteria</taxon>
        <taxon>Maricaulales</taxon>
        <taxon>Robiginitomaculaceae</taxon>
        <taxon>Hellea</taxon>
    </lineage>
</organism>
<reference evidence="3" key="1">
    <citation type="journal article" date="2020" name="mSystems">
        <title>Genome- and Community-Level Interaction Insights into Carbon Utilization and Element Cycling Functions of Hydrothermarchaeota in Hydrothermal Sediment.</title>
        <authorList>
            <person name="Zhou Z."/>
            <person name="Liu Y."/>
            <person name="Xu W."/>
            <person name="Pan J."/>
            <person name="Luo Z.H."/>
            <person name="Li M."/>
        </authorList>
    </citation>
    <scope>NUCLEOTIDE SEQUENCE [LARGE SCALE GENOMIC DNA]</scope>
    <source>
        <strain evidence="3">HyVt-485</strain>
    </source>
</reference>
<dbReference type="HAMAP" id="MF_00048">
    <property type="entry name" value="UPF0102"/>
    <property type="match status" value="1"/>
</dbReference>